<feature type="chain" id="PRO_5016876802" description="TonB-dependent receptor" evidence="8">
    <location>
        <begin position="20"/>
        <end position="779"/>
    </location>
</feature>
<keyword evidence="5 8" id="KW-0732">Signal</keyword>
<evidence type="ECO:0000259" key="10">
    <source>
        <dbReference type="Pfam" id="PF14905"/>
    </source>
</evidence>
<dbReference type="EMBL" id="QFFJ01000002">
    <property type="protein sequence ID" value="RBL90528.1"/>
    <property type="molecule type" value="Genomic_DNA"/>
</dbReference>
<dbReference type="Pfam" id="PF07715">
    <property type="entry name" value="Plug"/>
    <property type="match status" value="1"/>
</dbReference>
<sequence length="779" mass="89425">MKQLFLMLCCLSTAIPAFSQTYNLKGKIISTTTQEPIVGAIVLLQSQKDSTRKLHTTAGPDGDFNLTLPAGNYTLQTRALNYTTYSRAIVVQNNTDLGKIGLADNVKQLSTVQIQGEKSTLELKTDKKVFNVGKDILSRGGNANDILNNVPAVNVDIQGNVSLRDNQNVRILINGKPSMQTQNNGLSQIPAANIEKIEVITNPSSAYEAQGSAGIINIILKKNASLGFNASLQAGLSSPRNNSINLNASYKTQRLNLFANVGYRDQSVLFAEEIIRINKNPYNQLRQANRSDLNNDNVNAYIGTDIYINEQNTLTASYYRTKRRNKDTNDFLYHYFNEHGTEDSTISRFERYREPQIFNELELNYTRTYKQPGRKWTTYVQYDFWNDDENQDIRQSHTLAGSNQVSIITRDIESSKDIYLQSDYRLPLKSGQLEMGIRGQWRAIRSEYSAVQNGKLLDDNNNKLFYDENIYAAYTQYSKKWQQLDAQLGLRSELSGIHISDREQTTNKRKQYIDLFPTLHLQYGFKNDWTLQASYSRRINRPKFWQLNTFSGLSDQRFLQRGNPNIDPMYTNAVELALLKKTGKLSVNPGIYYQYTTNYFGAVIEPQGDGNFVRTWANMGNEHRYGFDMATTYNPYSWWRLSWDINWYSYSQRGEYAGKTYTADNSTWFTTVRSSMRFPKILNIDGSVTYRGRRQEVQVTVSEQYRANIGFSKDLLGDRMSLSFSINNIFNSNIYEQEMDIADYSLYSRIQQKGVVYTGNVVYRLNRKKGQTDRMPVEK</sequence>
<keyword evidence="4" id="KW-0812">Transmembrane</keyword>
<evidence type="ECO:0000256" key="8">
    <source>
        <dbReference type="SAM" id="SignalP"/>
    </source>
</evidence>
<reference evidence="11 12" key="1">
    <citation type="submission" date="2018-05" db="EMBL/GenBank/DDBJ databases">
        <title>Chitinophaga sp. K3CV102501T nov., isolated from isolated from a monsoon evergreen broad-leaved forest soil.</title>
        <authorList>
            <person name="Lv Y."/>
        </authorList>
    </citation>
    <scope>NUCLEOTIDE SEQUENCE [LARGE SCALE GENOMIC DNA]</scope>
    <source>
        <strain evidence="11 12">GDMCC 1.1325</strain>
    </source>
</reference>
<dbReference type="OrthoDB" id="905812at2"/>
<dbReference type="InterPro" id="IPR008969">
    <property type="entry name" value="CarboxyPept-like_regulatory"/>
</dbReference>
<evidence type="ECO:0000256" key="5">
    <source>
        <dbReference type="ARBA" id="ARBA00022729"/>
    </source>
</evidence>
<feature type="signal peptide" evidence="8">
    <location>
        <begin position="1"/>
        <end position="19"/>
    </location>
</feature>
<dbReference type="InterPro" id="IPR036942">
    <property type="entry name" value="Beta-barrel_TonB_sf"/>
</dbReference>
<dbReference type="GO" id="GO:0009279">
    <property type="term" value="C:cell outer membrane"/>
    <property type="evidence" value="ECO:0007669"/>
    <property type="project" value="UniProtKB-SubCell"/>
</dbReference>
<evidence type="ECO:0000256" key="6">
    <source>
        <dbReference type="ARBA" id="ARBA00023136"/>
    </source>
</evidence>
<keyword evidence="7" id="KW-0998">Cell outer membrane</keyword>
<gene>
    <name evidence="11" type="ORF">DF182_29160</name>
</gene>
<feature type="domain" description="Outer membrane protein beta-barrel" evidence="10">
    <location>
        <begin position="368"/>
        <end position="748"/>
    </location>
</feature>
<proteinExistence type="predicted"/>
<accession>A0A365XWR9</accession>
<protein>
    <recommendedName>
        <fullName evidence="13">TonB-dependent receptor</fullName>
    </recommendedName>
</protein>
<keyword evidence="2" id="KW-0813">Transport</keyword>
<dbReference type="Pfam" id="PF14905">
    <property type="entry name" value="OMP_b-brl_3"/>
    <property type="match status" value="1"/>
</dbReference>
<dbReference type="Gene3D" id="2.170.130.10">
    <property type="entry name" value="TonB-dependent receptor, plug domain"/>
    <property type="match status" value="1"/>
</dbReference>
<dbReference type="Gene3D" id="2.60.40.1120">
    <property type="entry name" value="Carboxypeptidase-like, regulatory domain"/>
    <property type="match status" value="1"/>
</dbReference>
<dbReference type="SUPFAM" id="SSF56935">
    <property type="entry name" value="Porins"/>
    <property type="match status" value="1"/>
</dbReference>
<evidence type="ECO:0000256" key="2">
    <source>
        <dbReference type="ARBA" id="ARBA00022448"/>
    </source>
</evidence>
<dbReference type="InterPro" id="IPR012910">
    <property type="entry name" value="Plug_dom"/>
</dbReference>
<dbReference type="InterPro" id="IPR039426">
    <property type="entry name" value="TonB-dep_rcpt-like"/>
</dbReference>
<dbReference type="Pfam" id="PF13620">
    <property type="entry name" value="CarboxypepD_reg"/>
    <property type="match status" value="1"/>
</dbReference>
<dbReference type="PANTHER" id="PTHR30069">
    <property type="entry name" value="TONB-DEPENDENT OUTER MEMBRANE RECEPTOR"/>
    <property type="match status" value="1"/>
</dbReference>
<dbReference type="RefSeq" id="WP_113619277.1">
    <property type="nucleotide sequence ID" value="NZ_QFFJ01000002.1"/>
</dbReference>
<feature type="domain" description="TonB-dependent receptor plug" evidence="9">
    <location>
        <begin position="140"/>
        <end position="214"/>
    </location>
</feature>
<name>A0A365XWR9_9BACT</name>
<evidence type="ECO:0008006" key="13">
    <source>
        <dbReference type="Google" id="ProtNLM"/>
    </source>
</evidence>
<keyword evidence="6" id="KW-0472">Membrane</keyword>
<organism evidence="11 12">
    <name type="scientific">Chitinophaga flava</name>
    <dbReference type="NCBI Taxonomy" id="2259036"/>
    <lineage>
        <taxon>Bacteria</taxon>
        <taxon>Pseudomonadati</taxon>
        <taxon>Bacteroidota</taxon>
        <taxon>Chitinophagia</taxon>
        <taxon>Chitinophagales</taxon>
        <taxon>Chitinophagaceae</taxon>
        <taxon>Chitinophaga</taxon>
    </lineage>
</organism>
<dbReference type="InterPro" id="IPR037066">
    <property type="entry name" value="Plug_dom_sf"/>
</dbReference>
<evidence type="ECO:0000256" key="1">
    <source>
        <dbReference type="ARBA" id="ARBA00004571"/>
    </source>
</evidence>
<dbReference type="GO" id="GO:0044718">
    <property type="term" value="P:siderophore transmembrane transport"/>
    <property type="evidence" value="ECO:0007669"/>
    <property type="project" value="TreeGrafter"/>
</dbReference>
<dbReference type="AlphaFoldDB" id="A0A365XWR9"/>
<keyword evidence="12" id="KW-1185">Reference proteome</keyword>
<comment type="caution">
    <text evidence="11">The sequence shown here is derived from an EMBL/GenBank/DDBJ whole genome shotgun (WGS) entry which is preliminary data.</text>
</comment>
<dbReference type="InterPro" id="IPR041700">
    <property type="entry name" value="OMP_b-brl_3"/>
</dbReference>
<evidence type="ECO:0000256" key="3">
    <source>
        <dbReference type="ARBA" id="ARBA00022452"/>
    </source>
</evidence>
<evidence type="ECO:0000313" key="11">
    <source>
        <dbReference type="EMBL" id="RBL90528.1"/>
    </source>
</evidence>
<comment type="subcellular location">
    <subcellularLocation>
        <location evidence="1">Cell outer membrane</location>
        <topology evidence="1">Multi-pass membrane protein</topology>
    </subcellularLocation>
</comment>
<dbReference type="PANTHER" id="PTHR30069:SF29">
    <property type="entry name" value="HEMOGLOBIN AND HEMOGLOBIN-HAPTOGLOBIN-BINDING PROTEIN 1-RELATED"/>
    <property type="match status" value="1"/>
</dbReference>
<keyword evidence="3" id="KW-1134">Transmembrane beta strand</keyword>
<evidence type="ECO:0000256" key="7">
    <source>
        <dbReference type="ARBA" id="ARBA00023237"/>
    </source>
</evidence>
<evidence type="ECO:0000259" key="9">
    <source>
        <dbReference type="Pfam" id="PF07715"/>
    </source>
</evidence>
<evidence type="ECO:0000256" key="4">
    <source>
        <dbReference type="ARBA" id="ARBA00022692"/>
    </source>
</evidence>
<dbReference type="SUPFAM" id="SSF49464">
    <property type="entry name" value="Carboxypeptidase regulatory domain-like"/>
    <property type="match status" value="1"/>
</dbReference>
<dbReference type="Gene3D" id="2.40.170.20">
    <property type="entry name" value="TonB-dependent receptor, beta-barrel domain"/>
    <property type="match status" value="1"/>
</dbReference>
<dbReference type="GO" id="GO:0015344">
    <property type="term" value="F:siderophore uptake transmembrane transporter activity"/>
    <property type="evidence" value="ECO:0007669"/>
    <property type="project" value="TreeGrafter"/>
</dbReference>
<evidence type="ECO:0000313" key="12">
    <source>
        <dbReference type="Proteomes" id="UP000253410"/>
    </source>
</evidence>
<dbReference type="Proteomes" id="UP000253410">
    <property type="component" value="Unassembled WGS sequence"/>
</dbReference>